<reference evidence="11 12" key="1">
    <citation type="submission" date="2015-11" db="EMBL/GenBank/DDBJ databases">
        <title>Draft genome sequences of new species of the genus Lactobacillus isolated from orchardgrass silage.</title>
        <authorList>
            <person name="Tohno M."/>
            <person name="Tanizawa Y."/>
            <person name="Arita M."/>
        </authorList>
    </citation>
    <scope>NUCLEOTIDE SEQUENCE [LARGE SCALE GENOMIC DNA]</scope>
    <source>
        <strain evidence="11 12">IWT30</strain>
    </source>
</reference>
<feature type="region of interest" description="Disordered" evidence="10">
    <location>
        <begin position="1"/>
        <end position="27"/>
    </location>
</feature>
<dbReference type="AlphaFoldDB" id="A0A1Z5IC13"/>
<evidence type="ECO:0000256" key="1">
    <source>
        <dbReference type="ARBA" id="ARBA00022475"/>
    </source>
</evidence>
<proteinExistence type="inferred from homology"/>
<keyword evidence="5 7" id="KW-0472">Membrane</keyword>
<accession>A0A1Z5IC13</accession>
<comment type="function">
    <text evidence="7">Essential cell division protein.</text>
</comment>
<keyword evidence="12" id="KW-1185">Reference proteome</keyword>
<evidence type="ECO:0000313" key="11">
    <source>
        <dbReference type="EMBL" id="GAW99356.1"/>
    </source>
</evidence>
<dbReference type="GO" id="GO:0043093">
    <property type="term" value="P:FtsZ-dependent cytokinesis"/>
    <property type="evidence" value="ECO:0007669"/>
    <property type="project" value="UniProtKB-UniRule"/>
</dbReference>
<dbReference type="GO" id="GO:0032153">
    <property type="term" value="C:cell division site"/>
    <property type="evidence" value="ECO:0007669"/>
    <property type="project" value="UniProtKB-UniRule"/>
</dbReference>
<keyword evidence="9" id="KW-0175">Coiled coil</keyword>
<evidence type="ECO:0000313" key="12">
    <source>
        <dbReference type="Proteomes" id="UP000198374"/>
    </source>
</evidence>
<keyword evidence="1 7" id="KW-1003">Cell membrane</keyword>
<name>A0A1Z5IC13_9LACO</name>
<sequence>MAQNSLATQFQPQALPKQPTVPLHSHSTQVVSKPATLPVSKFEKCLAVGLSLVLVVMALMVVNAKNGVSAAQQHLQDVNSQITRYENKNTSDRQTINELMNRSRLEKVAKQNGMTLSDSKVRNVNK</sequence>
<comment type="similarity">
    <text evidence="7">Belongs to the FtsL family.</text>
</comment>
<keyword evidence="2 7" id="KW-0132">Cell division</keyword>
<dbReference type="Proteomes" id="UP000198374">
    <property type="component" value="Unassembled WGS sequence"/>
</dbReference>
<keyword evidence="3 7" id="KW-0812">Transmembrane</keyword>
<dbReference type="GO" id="GO:0005886">
    <property type="term" value="C:plasma membrane"/>
    <property type="evidence" value="ECO:0007669"/>
    <property type="project" value="UniProtKB-SubCell"/>
</dbReference>
<dbReference type="HAMAP" id="MF_00910">
    <property type="entry name" value="FtsL"/>
    <property type="match status" value="1"/>
</dbReference>
<evidence type="ECO:0000256" key="4">
    <source>
        <dbReference type="ARBA" id="ARBA00022989"/>
    </source>
</evidence>
<feature type="coiled-coil region" evidence="9">
    <location>
        <begin position="68"/>
        <end position="102"/>
    </location>
</feature>
<organism evidence="11 12">
    <name type="scientific">Secundilactobacillus mixtipabuli</name>
    <dbReference type="NCBI Taxonomy" id="1435342"/>
    <lineage>
        <taxon>Bacteria</taxon>
        <taxon>Bacillati</taxon>
        <taxon>Bacillota</taxon>
        <taxon>Bacilli</taxon>
        <taxon>Lactobacillales</taxon>
        <taxon>Lactobacillaceae</taxon>
        <taxon>Secundilactobacillus</taxon>
    </lineage>
</organism>
<gene>
    <name evidence="7 11" type="primary">ftsL</name>
    <name evidence="11" type="ORF">IWT30_01325</name>
</gene>
<dbReference type="OrthoDB" id="2325224at2"/>
<protein>
    <recommendedName>
        <fullName evidence="7 8">Cell division protein FtsL</fullName>
    </recommendedName>
</protein>
<dbReference type="InterPro" id="IPR011922">
    <property type="entry name" value="Cell_div_FtsL"/>
</dbReference>
<comment type="subcellular location">
    <subcellularLocation>
        <location evidence="7">Cell membrane</location>
        <topology evidence="7">Single-pass type II membrane protein</topology>
    </subcellularLocation>
    <text evidence="7">Localizes to the division septum where it forms a ring structure.</text>
</comment>
<evidence type="ECO:0000256" key="8">
    <source>
        <dbReference type="NCBIfam" id="TIGR02209"/>
    </source>
</evidence>
<evidence type="ECO:0000256" key="7">
    <source>
        <dbReference type="HAMAP-Rule" id="MF_00910"/>
    </source>
</evidence>
<evidence type="ECO:0000256" key="6">
    <source>
        <dbReference type="ARBA" id="ARBA00023306"/>
    </source>
</evidence>
<keyword evidence="6 7" id="KW-0131">Cell cycle</keyword>
<dbReference type="EMBL" id="BCMF01000006">
    <property type="protein sequence ID" value="GAW99356.1"/>
    <property type="molecule type" value="Genomic_DNA"/>
</dbReference>
<evidence type="ECO:0000256" key="5">
    <source>
        <dbReference type="ARBA" id="ARBA00023136"/>
    </source>
</evidence>
<evidence type="ECO:0000256" key="9">
    <source>
        <dbReference type="SAM" id="Coils"/>
    </source>
</evidence>
<keyword evidence="4 7" id="KW-1133">Transmembrane helix</keyword>
<evidence type="ECO:0000256" key="2">
    <source>
        <dbReference type="ARBA" id="ARBA00022618"/>
    </source>
</evidence>
<evidence type="ECO:0000256" key="10">
    <source>
        <dbReference type="SAM" id="MobiDB-lite"/>
    </source>
</evidence>
<dbReference type="RefSeq" id="WP_089109155.1">
    <property type="nucleotide sequence ID" value="NZ_BCMF01000006.1"/>
</dbReference>
<dbReference type="NCBIfam" id="TIGR02209">
    <property type="entry name" value="ftsL_broad"/>
    <property type="match status" value="1"/>
</dbReference>
<feature type="compositionally biased region" description="Polar residues" evidence="10">
    <location>
        <begin position="1"/>
        <end position="12"/>
    </location>
</feature>
<comment type="caution">
    <text evidence="11">The sequence shown here is derived from an EMBL/GenBank/DDBJ whole genome shotgun (WGS) entry which is preliminary data.</text>
</comment>
<evidence type="ECO:0000256" key="3">
    <source>
        <dbReference type="ARBA" id="ARBA00022692"/>
    </source>
</evidence>